<comment type="caution">
    <text evidence="13">The sequence shown here is derived from an EMBL/GenBank/DDBJ whole genome shotgun (WGS) entry which is preliminary data.</text>
</comment>
<feature type="binding site" evidence="9">
    <location>
        <position position="96"/>
    </location>
    <ligand>
        <name>Zn(2+)</name>
        <dbReference type="ChEBI" id="CHEBI:29105"/>
        <label>2</label>
    </ligand>
</feature>
<evidence type="ECO:0000256" key="8">
    <source>
        <dbReference type="PIRNR" id="PIRNR005586"/>
    </source>
</evidence>
<evidence type="ECO:0000256" key="11">
    <source>
        <dbReference type="SAM" id="MobiDB-lite"/>
    </source>
</evidence>
<feature type="binding site" evidence="9">
    <location>
        <position position="16"/>
    </location>
    <ligand>
        <name>Zn(2+)</name>
        <dbReference type="ChEBI" id="CHEBI:29105"/>
        <label>1</label>
    </ligand>
</feature>
<comment type="function">
    <text evidence="8">DNA-dependent RNA polymerase catalyzes the transcription of DNA into RNA using the four ribonucleoside triphosphates as substrates.</text>
</comment>
<dbReference type="GO" id="GO:0003676">
    <property type="term" value="F:nucleic acid binding"/>
    <property type="evidence" value="ECO:0007669"/>
    <property type="project" value="InterPro"/>
</dbReference>
<dbReference type="CDD" id="cd10507">
    <property type="entry name" value="Zn-ribbon_RPA12"/>
    <property type="match status" value="1"/>
</dbReference>
<keyword evidence="14" id="KW-1185">Reference proteome</keyword>
<evidence type="ECO:0000256" key="1">
    <source>
        <dbReference type="ARBA" id="ARBA00004604"/>
    </source>
</evidence>
<evidence type="ECO:0000256" key="9">
    <source>
        <dbReference type="PIRSR" id="PIRSR005586-1"/>
    </source>
</evidence>
<reference evidence="13 14" key="1">
    <citation type="submission" date="2024-04" db="EMBL/GenBank/DDBJ databases">
        <authorList>
            <consortium name="Genoscope - CEA"/>
            <person name="William W."/>
        </authorList>
    </citation>
    <scope>NUCLEOTIDE SEQUENCE [LARGE SCALE GENOMIC DNA]</scope>
</reference>
<dbReference type="PIRSF" id="PIRSF005586">
    <property type="entry name" value="RNApol_RpoM"/>
    <property type="match status" value="1"/>
</dbReference>
<evidence type="ECO:0000313" key="13">
    <source>
        <dbReference type="EMBL" id="CAL1544461.1"/>
    </source>
</evidence>
<evidence type="ECO:0000256" key="7">
    <source>
        <dbReference type="ARBA" id="ARBA00044497"/>
    </source>
</evidence>
<evidence type="ECO:0000256" key="3">
    <source>
        <dbReference type="ARBA" id="ARBA00022723"/>
    </source>
</evidence>
<proteinExistence type="inferred from homology"/>
<keyword evidence="3 9" id="KW-0479">Metal-binding</keyword>
<feature type="binding site" evidence="9">
    <location>
        <position position="35"/>
    </location>
    <ligand>
        <name>Zn(2+)</name>
        <dbReference type="ChEBI" id="CHEBI:29105"/>
        <label>1</label>
    </ligand>
</feature>
<dbReference type="PROSITE" id="PS51133">
    <property type="entry name" value="ZF_TFIIS_2"/>
    <property type="match status" value="1"/>
</dbReference>
<dbReference type="Pfam" id="PF01096">
    <property type="entry name" value="Zn_ribbon_TFIIS"/>
    <property type="match status" value="1"/>
</dbReference>
<dbReference type="InterPro" id="IPR034004">
    <property type="entry name" value="Zn_ribbon_RPA12_C"/>
</dbReference>
<feature type="binding site" evidence="9">
    <location>
        <position position="121"/>
    </location>
    <ligand>
        <name>Zn(2+)</name>
        <dbReference type="ChEBI" id="CHEBI:29105"/>
        <label>2</label>
    </ligand>
</feature>
<evidence type="ECO:0000256" key="4">
    <source>
        <dbReference type="ARBA" id="ARBA00022771"/>
    </source>
</evidence>
<evidence type="ECO:0000256" key="10">
    <source>
        <dbReference type="PIRSR" id="PIRSR005586-2"/>
    </source>
</evidence>
<keyword evidence="2 8" id="KW-0240">DNA-directed RNA polymerase</keyword>
<comment type="similarity">
    <text evidence="8">Belongs to the archaeal rpoM/eukaryotic RPA12/RPB9/RPC11 RNA polymerase family.</text>
</comment>
<keyword evidence="4 10" id="KW-0863">Zinc-finger</keyword>
<dbReference type="SUPFAM" id="SSF57783">
    <property type="entry name" value="Zinc beta-ribbon"/>
    <property type="match status" value="1"/>
</dbReference>
<feature type="zinc finger region" description="C4-type" evidence="10">
    <location>
        <begin position="16"/>
        <end position="38"/>
    </location>
</feature>
<evidence type="ECO:0000256" key="6">
    <source>
        <dbReference type="ARBA" id="ARBA00023242"/>
    </source>
</evidence>
<dbReference type="InterPro" id="IPR001222">
    <property type="entry name" value="Znf_TFIIS"/>
</dbReference>
<dbReference type="PANTHER" id="PTHR11239">
    <property type="entry name" value="DNA-DIRECTED RNA POLYMERASE"/>
    <property type="match status" value="1"/>
</dbReference>
<dbReference type="PANTHER" id="PTHR11239:SF14">
    <property type="entry name" value="DNA-DIRECTED RNA POLYMERASE I SUBUNIT RPA12"/>
    <property type="match status" value="1"/>
</dbReference>
<gene>
    <name evidence="13" type="ORF">GSLYS_00017974001</name>
</gene>
<feature type="binding site" evidence="9">
    <location>
        <position position="124"/>
    </location>
    <ligand>
        <name>Zn(2+)</name>
        <dbReference type="ChEBI" id="CHEBI:29105"/>
        <label>2</label>
    </ligand>
</feature>
<organism evidence="13 14">
    <name type="scientific">Lymnaea stagnalis</name>
    <name type="common">Great pond snail</name>
    <name type="synonym">Helix stagnalis</name>
    <dbReference type="NCBI Taxonomy" id="6523"/>
    <lineage>
        <taxon>Eukaryota</taxon>
        <taxon>Metazoa</taxon>
        <taxon>Spiralia</taxon>
        <taxon>Lophotrochozoa</taxon>
        <taxon>Mollusca</taxon>
        <taxon>Gastropoda</taxon>
        <taxon>Heterobranchia</taxon>
        <taxon>Euthyneura</taxon>
        <taxon>Panpulmonata</taxon>
        <taxon>Hygrophila</taxon>
        <taxon>Lymnaeoidea</taxon>
        <taxon>Lymnaeidae</taxon>
        <taxon>Lymnaea</taxon>
    </lineage>
</organism>
<feature type="domain" description="TFIIS-type" evidence="12">
    <location>
        <begin position="89"/>
        <end position="129"/>
    </location>
</feature>
<dbReference type="GO" id="GO:0006363">
    <property type="term" value="P:termination of RNA polymerase I transcription"/>
    <property type="evidence" value="ECO:0007669"/>
    <property type="project" value="TreeGrafter"/>
</dbReference>
<dbReference type="AlphaFoldDB" id="A0AAV2IFX4"/>
<comment type="subcellular location">
    <subcellularLocation>
        <location evidence="1">Nucleus</location>
        <location evidence="1">Nucleolus</location>
    </subcellularLocation>
</comment>
<evidence type="ECO:0000256" key="2">
    <source>
        <dbReference type="ARBA" id="ARBA00022478"/>
    </source>
</evidence>
<dbReference type="GO" id="GO:0003899">
    <property type="term" value="F:DNA-directed RNA polymerase activity"/>
    <property type="evidence" value="ECO:0007669"/>
    <property type="project" value="InterPro"/>
</dbReference>
<evidence type="ECO:0000313" key="14">
    <source>
        <dbReference type="Proteomes" id="UP001497497"/>
    </source>
</evidence>
<keyword evidence="6 8" id="KW-0539">Nucleus</keyword>
<protein>
    <recommendedName>
        <fullName evidence="8">DNA-directed RNA polymerase subunit</fullName>
    </recommendedName>
</protein>
<dbReference type="GO" id="GO:0005736">
    <property type="term" value="C:RNA polymerase I complex"/>
    <property type="evidence" value="ECO:0007669"/>
    <property type="project" value="TreeGrafter"/>
</dbReference>
<dbReference type="Proteomes" id="UP001497497">
    <property type="component" value="Unassembled WGS sequence"/>
</dbReference>
<evidence type="ECO:0000259" key="12">
    <source>
        <dbReference type="PROSITE" id="PS51133"/>
    </source>
</evidence>
<keyword evidence="8" id="KW-0804">Transcription</keyword>
<accession>A0AAV2IFX4</accession>
<sequence>MIMSETAAFSSDLHFCPLCGSVLPLPTVGEEIIPCSRCPFKRNIREYEGVVEKFVLYFNEPKKSKSNTSLENSDDVQESRVSEFQGPTVERHCPKCNHDIMMYTTRQTRSADEGQTVFYTCVSCKFQDIEYS</sequence>
<keyword evidence="5 9" id="KW-0862">Zinc</keyword>
<feature type="binding site" evidence="9">
    <location>
        <position position="19"/>
    </location>
    <ligand>
        <name>Zn(2+)</name>
        <dbReference type="ChEBI" id="CHEBI:29105"/>
        <label>1</label>
    </ligand>
</feature>
<comment type="function">
    <text evidence="7">Core component of RNA polymerase I (Pol I), a DNA-dependent RNA polymerase which synthesizes ribosomal RNA precursors using the four ribonucleoside triphosphates as substrates. Can mediate Pol I proofreading of the nascent RNA transcript. Anchors into the Pol I active site to monitor transcription fidelity and cleave mis-incorporated 5'-ribonucleotides.</text>
</comment>
<feature type="region of interest" description="Disordered" evidence="11">
    <location>
        <begin position="64"/>
        <end position="86"/>
    </location>
</feature>
<evidence type="ECO:0000256" key="5">
    <source>
        <dbReference type="ARBA" id="ARBA00022833"/>
    </source>
</evidence>
<feature type="binding site" evidence="9">
    <location>
        <position position="93"/>
    </location>
    <ligand>
        <name>Zn(2+)</name>
        <dbReference type="ChEBI" id="CHEBI:29105"/>
        <label>2</label>
    </ligand>
</feature>
<dbReference type="GO" id="GO:0008270">
    <property type="term" value="F:zinc ion binding"/>
    <property type="evidence" value="ECO:0007669"/>
    <property type="project" value="UniProtKB-KW"/>
</dbReference>
<dbReference type="InterPro" id="IPR012164">
    <property type="entry name" value="Rpa12/Rpb9/Rpc10/TFS"/>
</dbReference>
<name>A0AAV2IFX4_LYMST</name>
<dbReference type="Gene3D" id="2.20.25.10">
    <property type="match status" value="1"/>
</dbReference>
<dbReference type="EMBL" id="CAXITT010000623">
    <property type="protein sequence ID" value="CAL1544461.1"/>
    <property type="molecule type" value="Genomic_DNA"/>
</dbReference>
<feature type="binding site" evidence="9">
    <location>
        <position position="38"/>
    </location>
    <ligand>
        <name>Zn(2+)</name>
        <dbReference type="ChEBI" id="CHEBI:29105"/>
        <label>1</label>
    </ligand>
</feature>
<dbReference type="SMART" id="SM00440">
    <property type="entry name" value="ZnF_C2C2"/>
    <property type="match status" value="1"/>
</dbReference>